<evidence type="ECO:0000313" key="3">
    <source>
        <dbReference type="Proteomes" id="UP001447188"/>
    </source>
</evidence>
<feature type="region of interest" description="Disordered" evidence="1">
    <location>
        <begin position="1"/>
        <end position="21"/>
    </location>
</feature>
<reference evidence="2 3" key="1">
    <citation type="submission" date="2024-02" db="EMBL/GenBank/DDBJ databases">
        <title>Discinaceae phylogenomics.</title>
        <authorList>
            <person name="Dirks A.C."/>
            <person name="James T.Y."/>
        </authorList>
    </citation>
    <scope>NUCLEOTIDE SEQUENCE [LARGE SCALE GENOMIC DNA]</scope>
    <source>
        <strain evidence="2 3">ACD0624</strain>
    </source>
</reference>
<feature type="compositionally biased region" description="Basic and acidic residues" evidence="1">
    <location>
        <begin position="37"/>
        <end position="51"/>
    </location>
</feature>
<sequence length="228" mass="25337">MSSLRSPQGSPSRSSRAMSPSAFTMAMLSSTLVEASHPSKADTEDSAMPDKEDVDTAPSHLLGLISMATSLGDVLETVPGVYKSCLRQPLRNLQSLAEKYCSAEKQVAVLQEHQRSGTFPASILAMRNPYDHVQVSREFVDLAQTNLSVWKQSFNEFRKQTLTNLCQLKAEEFKKLFAALAKDQWMPLLEEAVLAEYHGICEIYVPSVSPAEQTREAFNIMVPKNIMH</sequence>
<proteinExistence type="predicted"/>
<dbReference type="Proteomes" id="UP001447188">
    <property type="component" value="Unassembled WGS sequence"/>
</dbReference>
<dbReference type="EMBL" id="JBBBZM010000675">
    <property type="protein sequence ID" value="KAL0630424.1"/>
    <property type="molecule type" value="Genomic_DNA"/>
</dbReference>
<organism evidence="2 3">
    <name type="scientific">Discina gigas</name>
    <dbReference type="NCBI Taxonomy" id="1032678"/>
    <lineage>
        <taxon>Eukaryota</taxon>
        <taxon>Fungi</taxon>
        <taxon>Dikarya</taxon>
        <taxon>Ascomycota</taxon>
        <taxon>Pezizomycotina</taxon>
        <taxon>Pezizomycetes</taxon>
        <taxon>Pezizales</taxon>
        <taxon>Discinaceae</taxon>
        <taxon>Discina</taxon>
    </lineage>
</organism>
<evidence type="ECO:0000256" key="1">
    <source>
        <dbReference type="SAM" id="MobiDB-lite"/>
    </source>
</evidence>
<protein>
    <submittedName>
        <fullName evidence="2">Uncharacterized protein</fullName>
    </submittedName>
</protein>
<name>A0ABR3G3C2_9PEZI</name>
<gene>
    <name evidence="2" type="ORF">Q9L58_010729</name>
</gene>
<evidence type="ECO:0000313" key="2">
    <source>
        <dbReference type="EMBL" id="KAL0630424.1"/>
    </source>
</evidence>
<feature type="region of interest" description="Disordered" evidence="1">
    <location>
        <begin position="33"/>
        <end position="55"/>
    </location>
</feature>
<accession>A0ABR3G3C2</accession>
<comment type="caution">
    <text evidence="2">The sequence shown here is derived from an EMBL/GenBank/DDBJ whole genome shotgun (WGS) entry which is preliminary data.</text>
</comment>
<keyword evidence="3" id="KW-1185">Reference proteome</keyword>
<feature type="non-terminal residue" evidence="2">
    <location>
        <position position="228"/>
    </location>
</feature>